<gene>
    <name evidence="1" type="ORF">EZS28_042192</name>
</gene>
<evidence type="ECO:0000313" key="2">
    <source>
        <dbReference type="Proteomes" id="UP000324800"/>
    </source>
</evidence>
<reference evidence="1 2" key="1">
    <citation type="submission" date="2019-03" db="EMBL/GenBank/DDBJ databases">
        <title>Single cell metagenomics reveals metabolic interactions within the superorganism composed of flagellate Streblomastix strix and complex community of Bacteroidetes bacteria on its surface.</title>
        <authorList>
            <person name="Treitli S.C."/>
            <person name="Kolisko M."/>
            <person name="Husnik F."/>
            <person name="Keeling P."/>
            <person name="Hampl V."/>
        </authorList>
    </citation>
    <scope>NUCLEOTIDE SEQUENCE [LARGE SCALE GENOMIC DNA]</scope>
    <source>
        <strain evidence="1">ST1C</strain>
    </source>
</reference>
<organism evidence="1 2">
    <name type="scientific">Streblomastix strix</name>
    <dbReference type="NCBI Taxonomy" id="222440"/>
    <lineage>
        <taxon>Eukaryota</taxon>
        <taxon>Metamonada</taxon>
        <taxon>Preaxostyla</taxon>
        <taxon>Oxymonadida</taxon>
        <taxon>Streblomastigidae</taxon>
        <taxon>Streblomastix</taxon>
    </lineage>
</organism>
<name>A0A5J4TXC6_9EUKA</name>
<sequence>MYLTFLQCNLPCIFGHKGAQGPDWFFWNVIKLNDKQGQGKQPMSHTCTAQQILTLARIHAELQDPEQTKAQLQQGGFSENDLDLRYSDTKHKYRIIIKNLLVDNFRKNLLAASESL</sequence>
<feature type="non-terminal residue" evidence="1">
    <location>
        <position position="116"/>
    </location>
</feature>
<evidence type="ECO:0000313" key="1">
    <source>
        <dbReference type="EMBL" id="KAA6362281.1"/>
    </source>
</evidence>
<accession>A0A5J4TXC6</accession>
<dbReference type="AlphaFoldDB" id="A0A5J4TXC6"/>
<dbReference type="EMBL" id="SNRW01024424">
    <property type="protein sequence ID" value="KAA6362281.1"/>
    <property type="molecule type" value="Genomic_DNA"/>
</dbReference>
<protein>
    <submittedName>
        <fullName evidence="1">Uncharacterized protein</fullName>
    </submittedName>
</protein>
<proteinExistence type="predicted"/>
<dbReference type="Proteomes" id="UP000324800">
    <property type="component" value="Unassembled WGS sequence"/>
</dbReference>
<comment type="caution">
    <text evidence="1">The sequence shown here is derived from an EMBL/GenBank/DDBJ whole genome shotgun (WGS) entry which is preliminary data.</text>
</comment>